<name>A0ABQ5Y7E2_9VIBR</name>
<evidence type="ECO:0000313" key="3">
    <source>
        <dbReference type="Proteomes" id="UP001156669"/>
    </source>
</evidence>
<dbReference type="Pfam" id="PF16289">
    <property type="entry name" value="PIN_12"/>
    <property type="match status" value="1"/>
</dbReference>
<evidence type="ECO:0000313" key="2">
    <source>
        <dbReference type="EMBL" id="GLR05010.1"/>
    </source>
</evidence>
<reference evidence="3" key="1">
    <citation type="journal article" date="2019" name="Int. J. Syst. Evol. Microbiol.">
        <title>The Global Catalogue of Microorganisms (GCM) 10K type strain sequencing project: providing services to taxonomists for standard genome sequencing and annotation.</title>
        <authorList>
            <consortium name="The Broad Institute Genomics Platform"/>
            <consortium name="The Broad Institute Genome Sequencing Center for Infectious Disease"/>
            <person name="Wu L."/>
            <person name="Ma J."/>
        </authorList>
    </citation>
    <scope>NUCLEOTIDE SEQUENCE [LARGE SCALE GENOMIC DNA]</scope>
    <source>
        <strain evidence="3">NBRC 110633</strain>
    </source>
</reference>
<gene>
    <name evidence="2" type="ORF">GCM10007906_25980</name>
</gene>
<evidence type="ECO:0000259" key="1">
    <source>
        <dbReference type="Pfam" id="PF16289"/>
    </source>
</evidence>
<dbReference type="Proteomes" id="UP001156669">
    <property type="component" value="Unassembled WGS sequence"/>
</dbReference>
<dbReference type="EMBL" id="BSOE01000049">
    <property type="protein sequence ID" value="GLR05010.1"/>
    <property type="molecule type" value="Genomic_DNA"/>
</dbReference>
<keyword evidence="3" id="KW-1185">Reference proteome</keyword>
<dbReference type="InterPro" id="IPR032557">
    <property type="entry name" value="DUF4935"/>
</dbReference>
<organism evidence="2 3">
    <name type="scientific">Vibrio hyugaensis</name>
    <dbReference type="NCBI Taxonomy" id="1534743"/>
    <lineage>
        <taxon>Bacteria</taxon>
        <taxon>Pseudomonadati</taxon>
        <taxon>Pseudomonadota</taxon>
        <taxon>Gammaproteobacteria</taxon>
        <taxon>Vibrionales</taxon>
        <taxon>Vibrionaceae</taxon>
        <taxon>Vibrio</taxon>
    </lineage>
</organism>
<accession>A0ABQ5Y7E2</accession>
<comment type="caution">
    <text evidence="2">The sequence shown here is derived from an EMBL/GenBank/DDBJ whole genome shotgun (WGS) entry which is preliminary data.</text>
</comment>
<proteinExistence type="predicted"/>
<dbReference type="RefSeq" id="WP_045396143.1">
    <property type="nucleotide sequence ID" value="NZ_BBLD01000007.1"/>
</dbReference>
<sequence>MKALESRFVFVDTSMYQSKNFQFHQYSLGRFNELCSERAINLLMSPVVEQEVRSHLLAQGTDAARHIKEFKKTIKILRNLPDLEQHSIFSELSKETINELLVEKFDSFLDDAVSEVVPVEGASLDKIVNSYFNKVAPFSDKKKDEFPDAIILESLINWAKKNQSEVYVLSTDGDMEQFCQNSGGWLTYVGDLDQFIGRVIITEEKLTDLSSFALEQYKELEKDIESQLEEQISLIEYSSVGYDVDDEVSEVHPSDFSIESVNVIKADREYAEFALDLKFDVEAWHSFADYDRSIWDSEDKKYMFVAQSSRHVRNTVKCNAYVTIDFEDGLAVNAILGDIEIEDSYIELDPNDGEELEFIEHDIFAH</sequence>
<protein>
    <recommendedName>
        <fullName evidence="1">DUF4935 domain-containing protein</fullName>
    </recommendedName>
</protein>
<feature type="domain" description="DUF4935" evidence="1">
    <location>
        <begin position="9"/>
        <end position="175"/>
    </location>
</feature>